<dbReference type="AlphaFoldDB" id="A0A8K0NMX7"/>
<reference evidence="9" key="1">
    <citation type="submission" date="2020-04" db="EMBL/GenBank/DDBJ databases">
        <title>Analysis of mating type loci in Filobasidium floriforme.</title>
        <authorList>
            <person name="Nowrousian M."/>
        </authorList>
    </citation>
    <scope>NUCLEOTIDE SEQUENCE</scope>
    <source>
        <strain evidence="9">CBS 6242</strain>
    </source>
</reference>
<dbReference type="InterPro" id="IPR012337">
    <property type="entry name" value="RNaseH-like_sf"/>
</dbReference>
<dbReference type="InterPro" id="IPR036397">
    <property type="entry name" value="RNaseH_sf"/>
</dbReference>
<keyword evidence="4" id="KW-0694">RNA-binding</keyword>
<dbReference type="SUPFAM" id="SSF53098">
    <property type="entry name" value="Ribonuclease H-like"/>
    <property type="match status" value="1"/>
</dbReference>
<dbReference type="Proteomes" id="UP000812966">
    <property type="component" value="Unassembled WGS sequence"/>
</dbReference>
<dbReference type="GO" id="GO:0003964">
    <property type="term" value="F:RNA-directed DNA polymerase activity"/>
    <property type="evidence" value="ECO:0007669"/>
    <property type="project" value="UniProtKB-EC"/>
</dbReference>
<dbReference type="InterPro" id="IPR013103">
    <property type="entry name" value="RVT_2"/>
</dbReference>
<feature type="region of interest" description="Disordered" evidence="7">
    <location>
        <begin position="389"/>
        <end position="460"/>
    </location>
</feature>
<gene>
    <name evidence="9" type="ORF">FFLO_06534</name>
</gene>
<dbReference type="SUPFAM" id="SSF56672">
    <property type="entry name" value="DNA/RNA polymerases"/>
    <property type="match status" value="1"/>
</dbReference>
<feature type="compositionally biased region" description="Pro residues" evidence="7">
    <location>
        <begin position="423"/>
        <end position="442"/>
    </location>
</feature>
<accession>A0A8K0NMX7</accession>
<dbReference type="InterPro" id="IPR001584">
    <property type="entry name" value="Integrase_cat-core"/>
</dbReference>
<proteinExistence type="predicted"/>
<dbReference type="InterPro" id="IPR057670">
    <property type="entry name" value="SH3_retrovirus"/>
</dbReference>
<keyword evidence="10" id="KW-1185">Reference proteome</keyword>
<evidence type="ECO:0000256" key="4">
    <source>
        <dbReference type="ARBA" id="ARBA00022884"/>
    </source>
</evidence>
<sequence>MRLSNCLLVPDLNVNLISISQLDQGGHNVTFGAGKAVVKKDDKTTLVGVLRDNLYHVQIEVERCIETANVAATTTDWHKRLGHYEFKKISKLAGKVEGLELKAGAYDKCELCTLGKMTRGSFPSSETKTKAPMELLHLDLAGPSSVESIGGGKYFLIIVDDYSRQYHVDILKAKSDAYEYIKRYILENETQLGARVKRIRSDNGGEFINEKMKDFLQPRGIIHETTTAFTPEQNGVAERAVRTIKEGARTFLLQANLKPRYWAAAVKAFVYSRNKTILSTRSKTPDELFYGRKPNVENIRVFGCVAYAHIEKHQRETWKPVAKRCVFVGYGQTNGKKAWILYDPYERKTITTVHASFREDLVWNDTPQFDGRFDIIEKTVSVDDIAGEREEIGVPRQDRQDDFQNDPPGPGDDPPEIPEQEPALPPAPPAPAPPRQRAPPAPPERRILPERNRRPPARYGNYMAVETETIHGPSLEEILEEAYVVGTSEQNASDPRFREAKLEELESMKKHGVWELVPLPPNRKPISARWVCTMKEKADGTVKEKARLVVRGFTQVEGVDYTEIFAPVVRMESLRLIIAIATVFDLELAQADVKTAFLYGTLEEEVYMTQPPGFETEDRNLVCRLKKSLYGLHQSPRNFYRHIRKVLSNIHLKPLISDQSIFYSRDDTGYTILALYVDDALLAASSPDRMNEVKAYLFDNFEMTWTDDPKVLLGIEITRDREAGKISLSQSKFVKSILNEFDMSDATPTKLPMVDVLPTYTTDKPQPDRQFPFLRLIGKLNYLARGTRPDLSFAVSHLASFCATYQEKHWLAGLRLLQYLVGTPSTSITYSKEFGSSITGYSDADYGSDTGNRRSVGAYIFLMAGAAITWQSKKQSTVSFSSTESEYIALGAAGREAVWLTHVLDELQIPRQTRAITIYEDNQAAIALSKNPIQHSRTKHIDICHHAIRDYVDSGILEITYLNTSDMLADALTKPLNGRKLRELSIGMGLAFHGIYDDAASSTTTDQSFHLARQTANVAVVLDDIDAD</sequence>
<dbReference type="PANTHER" id="PTHR42648:SF28">
    <property type="entry name" value="TRANSPOSON-ENCODED PROTEIN WITH RIBONUCLEASE H-LIKE AND RETROVIRUS ZINC FINGER-LIKE DOMAINS"/>
    <property type="match status" value="1"/>
</dbReference>
<dbReference type="CDD" id="cd09272">
    <property type="entry name" value="RNase_HI_RT_Ty1"/>
    <property type="match status" value="1"/>
</dbReference>
<evidence type="ECO:0000313" key="9">
    <source>
        <dbReference type="EMBL" id="KAG7527889.1"/>
    </source>
</evidence>
<evidence type="ECO:0000256" key="2">
    <source>
        <dbReference type="ARBA" id="ARBA00022723"/>
    </source>
</evidence>
<organism evidence="9 10">
    <name type="scientific">Filobasidium floriforme</name>
    <dbReference type="NCBI Taxonomy" id="5210"/>
    <lineage>
        <taxon>Eukaryota</taxon>
        <taxon>Fungi</taxon>
        <taxon>Dikarya</taxon>
        <taxon>Basidiomycota</taxon>
        <taxon>Agaricomycotina</taxon>
        <taxon>Tremellomycetes</taxon>
        <taxon>Filobasidiales</taxon>
        <taxon>Filobasidiaceae</taxon>
        <taxon>Filobasidium</taxon>
    </lineage>
</organism>
<name>A0A8K0NMX7_9TREE</name>
<dbReference type="Pfam" id="PF13976">
    <property type="entry name" value="gag_pre-integrs"/>
    <property type="match status" value="1"/>
</dbReference>
<dbReference type="GO" id="GO:0005634">
    <property type="term" value="C:nucleus"/>
    <property type="evidence" value="ECO:0007669"/>
    <property type="project" value="UniProtKB-ARBA"/>
</dbReference>
<dbReference type="InterPro" id="IPR043502">
    <property type="entry name" value="DNA/RNA_pol_sf"/>
</dbReference>
<dbReference type="Pfam" id="PF07727">
    <property type="entry name" value="RVT_2"/>
    <property type="match status" value="1"/>
</dbReference>
<evidence type="ECO:0000313" key="10">
    <source>
        <dbReference type="Proteomes" id="UP000812966"/>
    </source>
</evidence>
<dbReference type="Gene3D" id="3.30.420.10">
    <property type="entry name" value="Ribonuclease H-like superfamily/Ribonuclease H"/>
    <property type="match status" value="1"/>
</dbReference>
<evidence type="ECO:0000256" key="5">
    <source>
        <dbReference type="ARBA" id="ARBA00048173"/>
    </source>
</evidence>
<feature type="domain" description="Integrase catalytic" evidence="8">
    <location>
        <begin position="128"/>
        <end position="293"/>
    </location>
</feature>
<dbReference type="Pfam" id="PF25597">
    <property type="entry name" value="SH3_retrovirus"/>
    <property type="match status" value="1"/>
</dbReference>
<evidence type="ECO:0000256" key="6">
    <source>
        <dbReference type="ARBA" id="ARBA00049244"/>
    </source>
</evidence>
<comment type="catalytic activity">
    <reaction evidence="6">
        <text>DNA(n) + a 2'-deoxyribonucleoside 5'-triphosphate = DNA(n+1) + diphosphate</text>
        <dbReference type="Rhea" id="RHEA:22508"/>
        <dbReference type="Rhea" id="RHEA-COMP:17339"/>
        <dbReference type="Rhea" id="RHEA-COMP:17340"/>
        <dbReference type="ChEBI" id="CHEBI:33019"/>
        <dbReference type="ChEBI" id="CHEBI:61560"/>
        <dbReference type="ChEBI" id="CHEBI:173112"/>
        <dbReference type="EC" id="2.7.7.7"/>
    </reaction>
</comment>
<dbReference type="EMBL" id="JABELV010000221">
    <property type="protein sequence ID" value="KAG7527889.1"/>
    <property type="molecule type" value="Genomic_DNA"/>
</dbReference>
<feature type="compositionally biased region" description="Basic and acidic residues" evidence="7">
    <location>
        <begin position="389"/>
        <end position="402"/>
    </location>
</feature>
<evidence type="ECO:0000256" key="1">
    <source>
        <dbReference type="ARBA" id="ARBA00022578"/>
    </source>
</evidence>
<keyword evidence="1" id="KW-0815">Transposition</keyword>
<evidence type="ECO:0000256" key="7">
    <source>
        <dbReference type="SAM" id="MobiDB-lite"/>
    </source>
</evidence>
<dbReference type="PANTHER" id="PTHR42648">
    <property type="entry name" value="TRANSPOSASE, PUTATIVE-RELATED"/>
    <property type="match status" value="1"/>
</dbReference>
<protein>
    <recommendedName>
        <fullName evidence="8">Integrase catalytic domain-containing protein</fullName>
    </recommendedName>
</protein>
<dbReference type="GO" id="GO:0032196">
    <property type="term" value="P:transposition"/>
    <property type="evidence" value="ECO:0007669"/>
    <property type="project" value="UniProtKB-KW"/>
</dbReference>
<evidence type="ECO:0000256" key="3">
    <source>
        <dbReference type="ARBA" id="ARBA00022801"/>
    </source>
</evidence>
<dbReference type="GO" id="GO:0016787">
    <property type="term" value="F:hydrolase activity"/>
    <property type="evidence" value="ECO:0007669"/>
    <property type="project" value="UniProtKB-KW"/>
</dbReference>
<dbReference type="InterPro" id="IPR025724">
    <property type="entry name" value="GAG-pre-integrase_dom"/>
</dbReference>
<comment type="caution">
    <text evidence="9">The sequence shown here is derived from an EMBL/GenBank/DDBJ whole genome shotgun (WGS) entry which is preliminary data.</text>
</comment>
<dbReference type="GO" id="GO:0003723">
    <property type="term" value="F:RNA binding"/>
    <property type="evidence" value="ECO:0007669"/>
    <property type="project" value="UniProtKB-KW"/>
</dbReference>
<keyword evidence="2" id="KW-0479">Metal-binding</keyword>
<dbReference type="GO" id="GO:0003887">
    <property type="term" value="F:DNA-directed DNA polymerase activity"/>
    <property type="evidence" value="ECO:0007669"/>
    <property type="project" value="UniProtKB-EC"/>
</dbReference>
<dbReference type="PROSITE" id="PS50994">
    <property type="entry name" value="INTEGRASE"/>
    <property type="match status" value="1"/>
</dbReference>
<dbReference type="GO" id="GO:0046872">
    <property type="term" value="F:metal ion binding"/>
    <property type="evidence" value="ECO:0007669"/>
    <property type="project" value="UniProtKB-KW"/>
</dbReference>
<evidence type="ECO:0000259" key="8">
    <source>
        <dbReference type="PROSITE" id="PS50994"/>
    </source>
</evidence>
<keyword evidence="3" id="KW-0378">Hydrolase</keyword>
<dbReference type="GO" id="GO:0015074">
    <property type="term" value="P:DNA integration"/>
    <property type="evidence" value="ECO:0007669"/>
    <property type="project" value="InterPro"/>
</dbReference>
<comment type="catalytic activity">
    <reaction evidence="5">
        <text>DNA(n) + a 2'-deoxyribonucleoside 5'-triphosphate = DNA(n+1) + diphosphate</text>
        <dbReference type="Rhea" id="RHEA:22508"/>
        <dbReference type="Rhea" id="RHEA-COMP:17339"/>
        <dbReference type="Rhea" id="RHEA-COMP:17340"/>
        <dbReference type="ChEBI" id="CHEBI:33019"/>
        <dbReference type="ChEBI" id="CHEBI:61560"/>
        <dbReference type="ChEBI" id="CHEBI:173112"/>
        <dbReference type="EC" id="2.7.7.49"/>
    </reaction>
</comment>
<dbReference type="InterPro" id="IPR039537">
    <property type="entry name" value="Retrotran_Ty1/copia-like"/>
</dbReference>
<feature type="compositionally biased region" description="Basic and acidic residues" evidence="7">
    <location>
        <begin position="443"/>
        <end position="453"/>
    </location>
</feature>